<feature type="region of interest" description="Disordered" evidence="1">
    <location>
        <begin position="294"/>
        <end position="321"/>
    </location>
</feature>
<feature type="region of interest" description="Disordered" evidence="1">
    <location>
        <begin position="111"/>
        <end position="147"/>
    </location>
</feature>
<keyword evidence="3" id="KW-1185">Reference proteome</keyword>
<evidence type="ECO:0000256" key="1">
    <source>
        <dbReference type="SAM" id="MobiDB-lite"/>
    </source>
</evidence>
<reference evidence="2" key="1">
    <citation type="submission" date="2020-03" db="EMBL/GenBank/DDBJ databases">
        <title>A high-quality chromosome-level genome assembly of a woody plant with both climbing and erect habits, Rhamnella rubrinervis.</title>
        <authorList>
            <person name="Lu Z."/>
            <person name="Yang Y."/>
            <person name="Zhu X."/>
            <person name="Sun Y."/>
        </authorList>
    </citation>
    <scope>NUCLEOTIDE SEQUENCE</scope>
    <source>
        <strain evidence="2">BYM</strain>
        <tissue evidence="2">Leaf</tissue>
    </source>
</reference>
<evidence type="ECO:0000313" key="2">
    <source>
        <dbReference type="EMBL" id="KAF3455855.1"/>
    </source>
</evidence>
<proteinExistence type="predicted"/>
<accession>A0A8K0MSG5</accession>
<protein>
    <submittedName>
        <fullName evidence="2">Uncharacterized protein</fullName>
    </submittedName>
</protein>
<sequence length="321" mass="36535">MMVPPCGPMLFLAEPPNRPLAQLARHFQASPLGLQPPSHRAKVTREYYQHYGSVTETFSNALRYIGKIKHPSDSRLSSDSDPLASKGFSNSYLVPTMESPGSDLVVEEQLVRKNSSRGASSSSGTPRPRQADDPNVRTPIRTPSIRIDGPGGNRSGLIIMRPVIIKNDIPSVFKQSDMSYHKERFDLPSQIKLSAPEPLERADSPRDGWICLWRYLLGLIVQSEKCGLQIDMATFLYFFYMKPSEEGRYTLYARRQIRLFEDAPTSDKGWKDRYFFVKREGLCDPLTLNRNPLTDRKSLESQRKAQDHRRTKERDSGTLQD</sequence>
<gene>
    <name evidence="2" type="ORF">FNV43_RR00497</name>
</gene>
<dbReference type="Proteomes" id="UP000796880">
    <property type="component" value="Unassembled WGS sequence"/>
</dbReference>
<comment type="caution">
    <text evidence="2">The sequence shown here is derived from an EMBL/GenBank/DDBJ whole genome shotgun (WGS) entry which is preliminary data.</text>
</comment>
<dbReference type="EMBL" id="VOIH02000001">
    <property type="protein sequence ID" value="KAF3455855.1"/>
    <property type="molecule type" value="Genomic_DNA"/>
</dbReference>
<evidence type="ECO:0000313" key="3">
    <source>
        <dbReference type="Proteomes" id="UP000796880"/>
    </source>
</evidence>
<name>A0A8K0MSG5_9ROSA</name>
<organism evidence="2 3">
    <name type="scientific">Rhamnella rubrinervis</name>
    <dbReference type="NCBI Taxonomy" id="2594499"/>
    <lineage>
        <taxon>Eukaryota</taxon>
        <taxon>Viridiplantae</taxon>
        <taxon>Streptophyta</taxon>
        <taxon>Embryophyta</taxon>
        <taxon>Tracheophyta</taxon>
        <taxon>Spermatophyta</taxon>
        <taxon>Magnoliopsida</taxon>
        <taxon>eudicotyledons</taxon>
        <taxon>Gunneridae</taxon>
        <taxon>Pentapetalae</taxon>
        <taxon>rosids</taxon>
        <taxon>fabids</taxon>
        <taxon>Rosales</taxon>
        <taxon>Rhamnaceae</taxon>
        <taxon>rhamnoid group</taxon>
        <taxon>Rhamneae</taxon>
        <taxon>Rhamnella</taxon>
    </lineage>
</organism>
<dbReference type="AlphaFoldDB" id="A0A8K0MSG5"/>
<dbReference type="OrthoDB" id="1750920at2759"/>